<dbReference type="EMBL" id="BBJM01000001">
    <property type="protein sequence ID" value="GAK47035.1"/>
    <property type="molecule type" value="Genomic_DNA"/>
</dbReference>
<dbReference type="RefSeq" id="WP_051907126.1">
    <property type="nucleotide sequence ID" value="NZ_BBJM01000001.1"/>
</dbReference>
<organism evidence="2 3">
    <name type="scientific">Secundilactobacillus oryzae JCM 18671</name>
    <dbReference type="NCBI Taxonomy" id="1291743"/>
    <lineage>
        <taxon>Bacteria</taxon>
        <taxon>Bacillati</taxon>
        <taxon>Bacillota</taxon>
        <taxon>Bacilli</taxon>
        <taxon>Lactobacillales</taxon>
        <taxon>Lactobacillaceae</taxon>
        <taxon>Secundilactobacillus</taxon>
    </lineage>
</organism>
<dbReference type="SUPFAM" id="SSF50475">
    <property type="entry name" value="FMN-binding split barrel"/>
    <property type="match status" value="1"/>
</dbReference>
<accession>A0A081BG67</accession>
<dbReference type="Proteomes" id="UP000028700">
    <property type="component" value="Unassembled WGS sequence"/>
</dbReference>
<sequence>MKTEALKKANQIIQDTNVFQVATIDEQGFPCQVALTPLPINRSGNSVLFYTSGKTTIIRNMTRSSNASIFCFNEADYSSVSLKGTLRIMQSEPINDELQNALTTFQKTLNYEDPVILKFSAMTLKVRYNNAITTENLEKLQNLD</sequence>
<gene>
    <name evidence="2" type="primary">pdxH</name>
    <name evidence="2" type="ORF">LOSG293_011350</name>
</gene>
<dbReference type="eggNOG" id="COG3871">
    <property type="taxonomic scope" value="Bacteria"/>
</dbReference>
<dbReference type="OrthoDB" id="2308065at2"/>
<reference evidence="2" key="1">
    <citation type="journal article" date="2014" name="Genome Announc.">
        <title>Draft Genome Sequence of Lactobacillus oryzae Strain SG293T.</title>
        <authorList>
            <person name="Tanizawa Y."/>
            <person name="Fujisawa T."/>
            <person name="Mochizuki T."/>
            <person name="Kaminuma E."/>
            <person name="Nakamura Y."/>
            <person name="Tohno M."/>
        </authorList>
    </citation>
    <scope>NUCLEOTIDE SEQUENCE [LARGE SCALE GENOMIC DNA]</scope>
    <source>
        <strain evidence="2">SG293</strain>
    </source>
</reference>
<comment type="caution">
    <text evidence="2">The sequence shown here is derived from an EMBL/GenBank/DDBJ whole genome shotgun (WGS) entry which is preliminary data.</text>
</comment>
<dbReference type="Pfam" id="PF01243">
    <property type="entry name" value="PNPOx_N"/>
    <property type="match status" value="1"/>
</dbReference>
<protein>
    <submittedName>
        <fullName evidence="2">Pyridoxamine 5'-phosphate oxidase</fullName>
    </submittedName>
</protein>
<keyword evidence="3" id="KW-1185">Reference proteome</keyword>
<dbReference type="InterPro" id="IPR012349">
    <property type="entry name" value="Split_barrel_FMN-bd"/>
</dbReference>
<feature type="domain" description="Pyridoxamine 5'-phosphate oxidase N-terminal" evidence="1">
    <location>
        <begin position="7"/>
        <end position="122"/>
    </location>
</feature>
<proteinExistence type="predicted"/>
<dbReference type="STRING" id="1291743.LOSG293_011350"/>
<name>A0A081BG67_9LACO</name>
<evidence type="ECO:0000313" key="2">
    <source>
        <dbReference type="EMBL" id="GAK47035.1"/>
    </source>
</evidence>
<evidence type="ECO:0000313" key="3">
    <source>
        <dbReference type="Proteomes" id="UP000028700"/>
    </source>
</evidence>
<dbReference type="AlphaFoldDB" id="A0A081BG67"/>
<dbReference type="Gene3D" id="2.30.110.10">
    <property type="entry name" value="Electron Transport, Fmn-binding Protein, Chain A"/>
    <property type="match status" value="1"/>
</dbReference>
<evidence type="ECO:0000259" key="1">
    <source>
        <dbReference type="Pfam" id="PF01243"/>
    </source>
</evidence>
<dbReference type="InterPro" id="IPR011576">
    <property type="entry name" value="Pyridox_Oxase_N"/>
</dbReference>